<dbReference type="AlphaFoldDB" id="A0A4Y7PVA9"/>
<evidence type="ECO:0000313" key="2">
    <source>
        <dbReference type="EMBL" id="TDL18991.1"/>
    </source>
</evidence>
<evidence type="ECO:0000313" key="3">
    <source>
        <dbReference type="Proteomes" id="UP000294933"/>
    </source>
</evidence>
<feature type="region of interest" description="Disordered" evidence="1">
    <location>
        <begin position="19"/>
        <end position="44"/>
    </location>
</feature>
<sequence>MSKWQSLVILACFAGESAPSRSARFCETQPSTSSSPDSHVSHGPLEHNFNPFAMHSMILGSASSKDPFCGQDRCYH</sequence>
<protein>
    <submittedName>
        <fullName evidence="2">Uncharacterized protein</fullName>
    </submittedName>
</protein>
<dbReference type="VEuPathDB" id="FungiDB:BD410DRAFT_452580"/>
<organism evidence="2 3">
    <name type="scientific">Rickenella mellea</name>
    <dbReference type="NCBI Taxonomy" id="50990"/>
    <lineage>
        <taxon>Eukaryota</taxon>
        <taxon>Fungi</taxon>
        <taxon>Dikarya</taxon>
        <taxon>Basidiomycota</taxon>
        <taxon>Agaricomycotina</taxon>
        <taxon>Agaricomycetes</taxon>
        <taxon>Hymenochaetales</taxon>
        <taxon>Rickenellaceae</taxon>
        <taxon>Rickenella</taxon>
    </lineage>
</organism>
<keyword evidence="3" id="KW-1185">Reference proteome</keyword>
<gene>
    <name evidence="2" type="ORF">BD410DRAFT_452580</name>
</gene>
<reference evidence="2 3" key="1">
    <citation type="submission" date="2018-06" db="EMBL/GenBank/DDBJ databases">
        <title>A transcriptomic atlas of mushroom development highlights an independent origin of complex multicellularity.</title>
        <authorList>
            <consortium name="DOE Joint Genome Institute"/>
            <person name="Krizsan K."/>
            <person name="Almasi E."/>
            <person name="Merenyi Z."/>
            <person name="Sahu N."/>
            <person name="Viragh M."/>
            <person name="Koszo T."/>
            <person name="Mondo S."/>
            <person name="Kiss B."/>
            <person name="Balint B."/>
            <person name="Kues U."/>
            <person name="Barry K."/>
            <person name="Hegedus J.C."/>
            <person name="Henrissat B."/>
            <person name="Johnson J."/>
            <person name="Lipzen A."/>
            <person name="Ohm R."/>
            <person name="Nagy I."/>
            <person name="Pangilinan J."/>
            <person name="Yan J."/>
            <person name="Xiong Y."/>
            <person name="Grigoriev I.V."/>
            <person name="Hibbett D.S."/>
            <person name="Nagy L.G."/>
        </authorList>
    </citation>
    <scope>NUCLEOTIDE SEQUENCE [LARGE SCALE GENOMIC DNA]</scope>
    <source>
        <strain evidence="2 3">SZMC22713</strain>
    </source>
</reference>
<feature type="compositionally biased region" description="Low complexity" evidence="1">
    <location>
        <begin position="30"/>
        <end position="42"/>
    </location>
</feature>
<dbReference type="Proteomes" id="UP000294933">
    <property type="component" value="Unassembled WGS sequence"/>
</dbReference>
<evidence type="ECO:0000256" key="1">
    <source>
        <dbReference type="SAM" id="MobiDB-lite"/>
    </source>
</evidence>
<dbReference type="EMBL" id="ML170201">
    <property type="protein sequence ID" value="TDL18991.1"/>
    <property type="molecule type" value="Genomic_DNA"/>
</dbReference>
<name>A0A4Y7PVA9_9AGAM</name>
<proteinExistence type="predicted"/>
<accession>A0A4Y7PVA9</accession>